<dbReference type="OrthoDB" id="190089at2759"/>
<evidence type="ECO:0000313" key="1">
    <source>
        <dbReference type="EMBL" id="PAV58903.1"/>
    </source>
</evidence>
<protein>
    <recommendedName>
        <fullName evidence="3">Aminoglycoside phosphotransferase domain-containing protein</fullName>
    </recommendedName>
</protein>
<dbReference type="InterPro" id="IPR011009">
    <property type="entry name" value="Kinase-like_dom_sf"/>
</dbReference>
<accession>A0A2A2JB30</accession>
<organism evidence="1 2">
    <name type="scientific">Diploscapter pachys</name>
    <dbReference type="NCBI Taxonomy" id="2018661"/>
    <lineage>
        <taxon>Eukaryota</taxon>
        <taxon>Metazoa</taxon>
        <taxon>Ecdysozoa</taxon>
        <taxon>Nematoda</taxon>
        <taxon>Chromadorea</taxon>
        <taxon>Rhabditida</taxon>
        <taxon>Rhabditina</taxon>
        <taxon>Rhabditomorpha</taxon>
        <taxon>Rhabditoidea</taxon>
        <taxon>Rhabditidae</taxon>
        <taxon>Diploscapter</taxon>
    </lineage>
</organism>
<dbReference type="AlphaFoldDB" id="A0A2A2JB30"/>
<evidence type="ECO:0000313" key="2">
    <source>
        <dbReference type="Proteomes" id="UP000218231"/>
    </source>
</evidence>
<keyword evidence="2" id="KW-1185">Reference proteome</keyword>
<dbReference type="SUPFAM" id="SSF56112">
    <property type="entry name" value="Protein kinase-like (PK-like)"/>
    <property type="match status" value="1"/>
</dbReference>
<dbReference type="EMBL" id="LIAE01010556">
    <property type="protein sequence ID" value="PAV58903.1"/>
    <property type="molecule type" value="Genomic_DNA"/>
</dbReference>
<name>A0A2A2JB30_9BILA</name>
<proteinExistence type="predicted"/>
<evidence type="ECO:0008006" key="3">
    <source>
        <dbReference type="Google" id="ProtNLM"/>
    </source>
</evidence>
<gene>
    <name evidence="1" type="ORF">WR25_08892</name>
</gene>
<sequence length="343" mass="40079">MQVTELVARELGIFEYEQTRPQASVNGVTTVELESRGVWYRMHLVRDTNNEAVTMEEGARLGAFYNSKFFLELLDTEKLELPCEKLIRSFQIEDQHANHSIFVTNFYRFSSAHQPIESRYELSLAELLRVADSIAKIHSINISNLPIGFVRAVKENHENIMEQQQTLLHPLVGLLKEAVEGDMRYYFHKPHQITHFIEELSDYHEQIAFDSHFLCHGKLTGENCKFEDEALIEITDWEQIHFTDPAYDLSRNHFMKVFRQYYYTLVDLRTPKFKLSDLKTLFRKHHTSAVLAGIEYLLEILSSNADEETKQRAAKRWETALEDAVDFISGDYISDDEHCFFAK</sequence>
<comment type="caution">
    <text evidence="1">The sequence shown here is derived from an EMBL/GenBank/DDBJ whole genome shotgun (WGS) entry which is preliminary data.</text>
</comment>
<dbReference type="Gene3D" id="3.90.1200.10">
    <property type="match status" value="1"/>
</dbReference>
<reference evidence="1 2" key="1">
    <citation type="journal article" date="2017" name="Curr. Biol.">
        <title>Genome architecture and evolution of a unichromosomal asexual nematode.</title>
        <authorList>
            <person name="Fradin H."/>
            <person name="Zegar C."/>
            <person name="Gutwein M."/>
            <person name="Lucas J."/>
            <person name="Kovtun M."/>
            <person name="Corcoran D."/>
            <person name="Baugh L.R."/>
            <person name="Kiontke K."/>
            <person name="Gunsalus K."/>
            <person name="Fitch D.H."/>
            <person name="Piano F."/>
        </authorList>
    </citation>
    <scope>NUCLEOTIDE SEQUENCE [LARGE SCALE GENOMIC DNA]</scope>
    <source>
        <strain evidence="1">PF1309</strain>
    </source>
</reference>
<dbReference type="Proteomes" id="UP000218231">
    <property type="component" value="Unassembled WGS sequence"/>
</dbReference>